<evidence type="ECO:0000256" key="4">
    <source>
        <dbReference type="ARBA" id="ARBA00022989"/>
    </source>
</evidence>
<name>A0A133YE08_9FIRM</name>
<dbReference type="InterPro" id="IPR025857">
    <property type="entry name" value="MacB_PCD"/>
</dbReference>
<dbReference type="Pfam" id="PF02687">
    <property type="entry name" value="FtsX"/>
    <property type="match status" value="1"/>
</dbReference>
<protein>
    <submittedName>
        <fullName evidence="10">Efflux ABC transporter, permease protein</fullName>
    </submittedName>
</protein>
<comment type="subcellular location">
    <subcellularLocation>
        <location evidence="1">Cell membrane</location>
        <topology evidence="1">Multi-pass membrane protein</topology>
    </subcellularLocation>
</comment>
<dbReference type="OrthoDB" id="9770099at2"/>
<evidence type="ECO:0000256" key="3">
    <source>
        <dbReference type="ARBA" id="ARBA00022692"/>
    </source>
</evidence>
<dbReference type="Pfam" id="PF12704">
    <property type="entry name" value="MacB_PCD"/>
    <property type="match status" value="1"/>
</dbReference>
<keyword evidence="2" id="KW-1003">Cell membrane</keyword>
<comment type="caution">
    <text evidence="10">The sequence shown here is derived from an EMBL/GenBank/DDBJ whole genome shotgun (WGS) entry which is preliminary data.</text>
</comment>
<proteinExistence type="inferred from homology"/>
<dbReference type="AlphaFoldDB" id="A0A133YE08"/>
<keyword evidence="5 7" id="KW-0472">Membrane</keyword>
<dbReference type="EMBL" id="LSCV01000015">
    <property type="protein sequence ID" value="KXB41444.1"/>
    <property type="molecule type" value="Genomic_DNA"/>
</dbReference>
<keyword evidence="3 7" id="KW-0812">Transmembrane</keyword>
<dbReference type="STRING" id="1497955.HMPREF1872_00692"/>
<feature type="transmembrane region" description="Helical" evidence="7">
    <location>
        <begin position="343"/>
        <end position="369"/>
    </location>
</feature>
<dbReference type="GO" id="GO:0022857">
    <property type="term" value="F:transmembrane transporter activity"/>
    <property type="evidence" value="ECO:0007669"/>
    <property type="project" value="TreeGrafter"/>
</dbReference>
<gene>
    <name evidence="10" type="ORF">HMPREF1872_00692</name>
</gene>
<evidence type="ECO:0000313" key="11">
    <source>
        <dbReference type="Proteomes" id="UP000070080"/>
    </source>
</evidence>
<organism evidence="10 11">
    <name type="scientific">Amygdalobacter nucleatus</name>
    <dbReference type="NCBI Taxonomy" id="3029274"/>
    <lineage>
        <taxon>Bacteria</taxon>
        <taxon>Bacillati</taxon>
        <taxon>Bacillota</taxon>
        <taxon>Clostridia</taxon>
        <taxon>Eubacteriales</taxon>
        <taxon>Oscillospiraceae</taxon>
        <taxon>Amygdalobacter</taxon>
    </lineage>
</organism>
<evidence type="ECO:0000259" key="9">
    <source>
        <dbReference type="Pfam" id="PF12704"/>
    </source>
</evidence>
<comment type="similarity">
    <text evidence="6">Belongs to the ABC-4 integral membrane protein family.</text>
</comment>
<dbReference type="PANTHER" id="PTHR30572">
    <property type="entry name" value="MEMBRANE COMPONENT OF TRANSPORTER-RELATED"/>
    <property type="match status" value="1"/>
</dbReference>
<feature type="domain" description="MacB-like periplasmic core" evidence="9">
    <location>
        <begin position="21"/>
        <end position="146"/>
    </location>
</feature>
<dbReference type="GO" id="GO:0005886">
    <property type="term" value="C:plasma membrane"/>
    <property type="evidence" value="ECO:0007669"/>
    <property type="project" value="UniProtKB-SubCell"/>
</dbReference>
<evidence type="ECO:0000256" key="2">
    <source>
        <dbReference type="ARBA" id="ARBA00022475"/>
    </source>
</evidence>
<dbReference type="Proteomes" id="UP000070080">
    <property type="component" value="Unassembled WGS sequence"/>
</dbReference>
<keyword evidence="11" id="KW-1185">Reference proteome</keyword>
<dbReference type="RefSeq" id="WP_066713896.1">
    <property type="nucleotide sequence ID" value="NZ_CP118869.1"/>
</dbReference>
<keyword evidence="4 7" id="KW-1133">Transmembrane helix</keyword>
<dbReference type="InterPro" id="IPR050250">
    <property type="entry name" value="Macrolide_Exporter_MacB"/>
</dbReference>
<evidence type="ECO:0000313" key="10">
    <source>
        <dbReference type="EMBL" id="KXB41444.1"/>
    </source>
</evidence>
<feature type="domain" description="ABC3 transporter permease C-terminal" evidence="8">
    <location>
        <begin position="347"/>
        <end position="476"/>
    </location>
</feature>
<dbReference type="InterPro" id="IPR003838">
    <property type="entry name" value="ABC3_permease_C"/>
</dbReference>
<evidence type="ECO:0000256" key="7">
    <source>
        <dbReference type="SAM" id="Phobius"/>
    </source>
</evidence>
<reference evidence="11" key="1">
    <citation type="submission" date="2016-01" db="EMBL/GenBank/DDBJ databases">
        <authorList>
            <person name="Mitreva M."/>
            <person name="Pepin K.H."/>
            <person name="Mihindukulasuriya K.A."/>
            <person name="Fulton R."/>
            <person name="Fronick C."/>
            <person name="O'Laughlin M."/>
            <person name="Miner T."/>
            <person name="Herter B."/>
            <person name="Rosa B.A."/>
            <person name="Cordes M."/>
            <person name="Tomlinson C."/>
            <person name="Wollam A."/>
            <person name="Palsikar V.B."/>
            <person name="Mardis E.R."/>
            <person name="Wilson R.K."/>
        </authorList>
    </citation>
    <scope>NUCLEOTIDE SEQUENCE [LARGE SCALE GENOMIC DNA]</scope>
    <source>
        <strain evidence="11">KA00274</strain>
    </source>
</reference>
<feature type="transmembrane region" description="Helical" evidence="7">
    <location>
        <begin position="447"/>
        <end position="470"/>
    </location>
</feature>
<dbReference type="PANTHER" id="PTHR30572:SF4">
    <property type="entry name" value="ABC TRANSPORTER PERMEASE YTRF"/>
    <property type="match status" value="1"/>
</dbReference>
<feature type="transmembrane region" description="Helical" evidence="7">
    <location>
        <begin position="21"/>
        <end position="43"/>
    </location>
</feature>
<sequence length="484" mass="53716">MKVSDLIKLSSRNLWRRKLRTFLTVLGVTIGTTSIVVMVSIAIGQSAYFYEMMNQNNELTTIEVFANESGGNGRYMVEDGSNSSNSAMGQVEKKQYLTDESLQELASLTGVKLVYPILNKRVMFKTGPYENSYQQVAALPEAGLADLKLKVMDKQGEVKDLDVKNFSKNGIEFVVGSEFKTNFYKANARHQDYKNPPEIDPFSDNLAYYLDPEAMQSKPMSDEGGSSEQVVTVKPIRRVAHVFGEIQKKSKFDYQTAWQVYTRLEPFVEQLKKDFRGRGFEGQKRTKSGRWRGDISYSKIIVRTATLTDSQTLMDVIKGMGYEANSAASFINEMQKQQRRSQVMFGSIGGIALLVAAIGIANTMMMAIYERTKEIGVFKVLGCPIRQIRNMFLIEAGAIGFIGGAIGLLLSTILSYAINHLPILGMLLGNMGPMDGEVAAKVSVIPLWLYAFALLFATGIGMIAGLFPALRAMRLSALEALRTE</sequence>
<evidence type="ECO:0000256" key="1">
    <source>
        <dbReference type="ARBA" id="ARBA00004651"/>
    </source>
</evidence>
<accession>A0A133YE08</accession>
<evidence type="ECO:0000256" key="6">
    <source>
        <dbReference type="ARBA" id="ARBA00038076"/>
    </source>
</evidence>
<evidence type="ECO:0000256" key="5">
    <source>
        <dbReference type="ARBA" id="ARBA00023136"/>
    </source>
</evidence>
<feature type="transmembrane region" description="Helical" evidence="7">
    <location>
        <begin position="390"/>
        <end position="418"/>
    </location>
</feature>
<evidence type="ECO:0000259" key="8">
    <source>
        <dbReference type="Pfam" id="PF02687"/>
    </source>
</evidence>